<dbReference type="OrthoDB" id="9806285at2"/>
<comment type="similarity">
    <text evidence="1">Belongs to the ABC transporter superfamily.</text>
</comment>
<dbReference type="InterPro" id="IPR027417">
    <property type="entry name" value="P-loop_NTPase"/>
</dbReference>
<dbReference type="InterPro" id="IPR050319">
    <property type="entry name" value="ABC_transp_ATP-bind"/>
</dbReference>
<dbReference type="GO" id="GO:0055085">
    <property type="term" value="P:transmembrane transport"/>
    <property type="evidence" value="ECO:0007669"/>
    <property type="project" value="UniProtKB-ARBA"/>
</dbReference>
<dbReference type="Pfam" id="PF00005">
    <property type="entry name" value="ABC_tran"/>
    <property type="match status" value="1"/>
</dbReference>
<dbReference type="GeneID" id="89497921"/>
<evidence type="ECO:0000256" key="4">
    <source>
        <dbReference type="ARBA" id="ARBA00022840"/>
    </source>
</evidence>
<feature type="domain" description="ABC transporter" evidence="5">
    <location>
        <begin position="3"/>
        <end position="198"/>
    </location>
</feature>
<dbReference type="SUPFAM" id="SSF52540">
    <property type="entry name" value="P-loop containing nucleoside triphosphate hydrolases"/>
    <property type="match status" value="1"/>
</dbReference>
<evidence type="ECO:0000259" key="5">
    <source>
        <dbReference type="PROSITE" id="PS50893"/>
    </source>
</evidence>
<name>M8DCR5_9BACL</name>
<dbReference type="GO" id="GO:0005524">
    <property type="term" value="F:ATP binding"/>
    <property type="evidence" value="ECO:0007669"/>
    <property type="project" value="UniProtKB-KW"/>
</dbReference>
<sequence>MLLEASEIGFRYSKNQWVLRGVSVAIRSGEVVGLIGPSGCGKTTLGRILAGYERPHEGSVALDGKALPATGYHPVQLVFQHPEKAVNPRWRMRKTLAEGGGPDEQLLAALGIQEEWLSRWPNELSGGELQRFCVARALRPQTRFLIADEMTAMLDGITQAQIWHAVLDYARKQEMGVLVVSHEKSLINRLCTRVVDLTQFC</sequence>
<evidence type="ECO:0000256" key="3">
    <source>
        <dbReference type="ARBA" id="ARBA00022741"/>
    </source>
</evidence>
<dbReference type="PANTHER" id="PTHR43776:SF7">
    <property type="entry name" value="D,D-DIPEPTIDE TRANSPORT ATP-BINDING PROTEIN DDPF-RELATED"/>
    <property type="match status" value="1"/>
</dbReference>
<dbReference type="EMBL" id="APBN01000009">
    <property type="protein sequence ID" value="EMT51248.1"/>
    <property type="molecule type" value="Genomic_DNA"/>
</dbReference>
<dbReference type="GO" id="GO:0016887">
    <property type="term" value="F:ATP hydrolysis activity"/>
    <property type="evidence" value="ECO:0007669"/>
    <property type="project" value="InterPro"/>
</dbReference>
<organism evidence="6 7">
    <name type="scientific">Brevibacillus borstelensis AK1</name>
    <dbReference type="NCBI Taxonomy" id="1300222"/>
    <lineage>
        <taxon>Bacteria</taxon>
        <taxon>Bacillati</taxon>
        <taxon>Bacillota</taxon>
        <taxon>Bacilli</taxon>
        <taxon>Bacillales</taxon>
        <taxon>Paenibacillaceae</taxon>
        <taxon>Brevibacillus</taxon>
    </lineage>
</organism>
<accession>M8DCR5</accession>
<dbReference type="InterPro" id="IPR003439">
    <property type="entry name" value="ABC_transporter-like_ATP-bd"/>
</dbReference>
<comment type="caution">
    <text evidence="6">The sequence shown here is derived from an EMBL/GenBank/DDBJ whole genome shotgun (WGS) entry which is preliminary data.</text>
</comment>
<evidence type="ECO:0000256" key="2">
    <source>
        <dbReference type="ARBA" id="ARBA00022448"/>
    </source>
</evidence>
<keyword evidence="4" id="KW-0067">ATP-binding</keyword>
<keyword evidence="7" id="KW-1185">Reference proteome</keyword>
<dbReference type="InterPro" id="IPR017871">
    <property type="entry name" value="ABC_transporter-like_CS"/>
</dbReference>
<keyword evidence="2" id="KW-0813">Transport</keyword>
<dbReference type="PROSITE" id="PS00211">
    <property type="entry name" value="ABC_TRANSPORTER_1"/>
    <property type="match status" value="1"/>
</dbReference>
<dbReference type="STRING" id="1300222.I532_18547"/>
<reference evidence="6 7" key="1">
    <citation type="submission" date="2013-03" db="EMBL/GenBank/DDBJ databases">
        <title>Assembly of a new bacterial strain Brevibacillus borstelensis AK1.</title>
        <authorList>
            <person name="Rajan I."/>
            <person name="PoliReddy D."/>
            <person name="Sugumar T."/>
            <person name="Rathinam K."/>
            <person name="Alqarawi S."/>
            <person name="Khalil A.B."/>
            <person name="Sivakumar N."/>
        </authorList>
    </citation>
    <scope>NUCLEOTIDE SEQUENCE [LARGE SCALE GENOMIC DNA]</scope>
    <source>
        <strain evidence="6 7">AK1</strain>
    </source>
</reference>
<keyword evidence="3" id="KW-0547">Nucleotide-binding</keyword>
<evidence type="ECO:0000256" key="1">
    <source>
        <dbReference type="ARBA" id="ARBA00005417"/>
    </source>
</evidence>
<evidence type="ECO:0000313" key="7">
    <source>
        <dbReference type="Proteomes" id="UP000012081"/>
    </source>
</evidence>
<dbReference type="Proteomes" id="UP000012081">
    <property type="component" value="Unassembled WGS sequence"/>
</dbReference>
<dbReference type="SMART" id="SM00382">
    <property type="entry name" value="AAA"/>
    <property type="match status" value="1"/>
</dbReference>
<dbReference type="Gene3D" id="3.40.50.300">
    <property type="entry name" value="P-loop containing nucleotide triphosphate hydrolases"/>
    <property type="match status" value="1"/>
</dbReference>
<dbReference type="PROSITE" id="PS50893">
    <property type="entry name" value="ABC_TRANSPORTER_2"/>
    <property type="match status" value="1"/>
</dbReference>
<dbReference type="PANTHER" id="PTHR43776">
    <property type="entry name" value="TRANSPORT ATP-BINDING PROTEIN"/>
    <property type="match status" value="1"/>
</dbReference>
<dbReference type="InterPro" id="IPR003593">
    <property type="entry name" value="AAA+_ATPase"/>
</dbReference>
<gene>
    <name evidence="6" type="ORF">I532_18547</name>
</gene>
<dbReference type="RefSeq" id="WP_003390084.1">
    <property type="nucleotide sequence ID" value="NZ_APBN01000009.1"/>
</dbReference>
<dbReference type="PATRIC" id="fig|1300222.3.peg.3892"/>
<proteinExistence type="inferred from homology"/>
<evidence type="ECO:0000313" key="6">
    <source>
        <dbReference type="EMBL" id="EMT51248.1"/>
    </source>
</evidence>
<protein>
    <submittedName>
        <fullName evidence="6">ABC transporter-like protein</fullName>
    </submittedName>
</protein>
<dbReference type="AlphaFoldDB" id="M8DCR5"/>